<feature type="compositionally biased region" description="Basic and acidic residues" evidence="1">
    <location>
        <begin position="140"/>
        <end position="155"/>
    </location>
</feature>
<evidence type="ECO:0000313" key="3">
    <source>
        <dbReference type="Proteomes" id="UP000295361"/>
    </source>
</evidence>
<protein>
    <submittedName>
        <fullName evidence="2">Uncharacterized protein</fullName>
    </submittedName>
</protein>
<dbReference type="AlphaFoldDB" id="A0A4V3CT80"/>
<dbReference type="EMBL" id="SNXS01000004">
    <property type="protein sequence ID" value="TDP64114.1"/>
    <property type="molecule type" value="Genomic_DNA"/>
</dbReference>
<evidence type="ECO:0000256" key="1">
    <source>
        <dbReference type="SAM" id="MobiDB-lite"/>
    </source>
</evidence>
<reference evidence="2 3" key="1">
    <citation type="submission" date="2019-03" db="EMBL/GenBank/DDBJ databases">
        <title>Genomic Encyclopedia of Type Strains, Phase IV (KMG-IV): sequencing the most valuable type-strain genomes for metagenomic binning, comparative biology and taxonomic classification.</title>
        <authorList>
            <person name="Goeker M."/>
        </authorList>
    </citation>
    <scope>NUCLEOTIDE SEQUENCE [LARGE SCALE GENOMIC DNA]</scope>
    <source>
        <strain evidence="2 3">DSM 16998</strain>
    </source>
</reference>
<dbReference type="Proteomes" id="UP000295361">
    <property type="component" value="Unassembled WGS sequence"/>
</dbReference>
<organism evidence="2 3">
    <name type="scientific">Roseateles toxinivorans</name>
    <dbReference type="NCBI Taxonomy" id="270368"/>
    <lineage>
        <taxon>Bacteria</taxon>
        <taxon>Pseudomonadati</taxon>
        <taxon>Pseudomonadota</taxon>
        <taxon>Betaproteobacteria</taxon>
        <taxon>Burkholderiales</taxon>
        <taxon>Sphaerotilaceae</taxon>
        <taxon>Roseateles</taxon>
    </lineage>
</organism>
<feature type="compositionally biased region" description="Low complexity" evidence="1">
    <location>
        <begin position="156"/>
        <end position="176"/>
    </location>
</feature>
<gene>
    <name evidence="2" type="ORF">DES47_104403</name>
</gene>
<keyword evidence="3" id="KW-1185">Reference proteome</keyword>
<accession>A0A4V3CT80</accession>
<evidence type="ECO:0000313" key="2">
    <source>
        <dbReference type="EMBL" id="TDP64114.1"/>
    </source>
</evidence>
<sequence length="176" mass="19858">MASISKRTGRSWKVSVEPGELERISALKGRGLASQALQALQAGPQRLDRTFSDQRDAEGLAAHYRSLGIEGVTVRRRSTLAWQVRIRIIGAPSLTETFPNKAMAEQWAREREGEIAKRSFVDYREAERKSLADLLLQYDRDKRGRRPKDDPDRVRLPPLTTTRSNRSTTSTGLGVR</sequence>
<proteinExistence type="predicted"/>
<dbReference type="InParanoid" id="A0A4V3CT80"/>
<name>A0A4V3CT80_9BURK</name>
<comment type="caution">
    <text evidence="2">The sequence shown here is derived from an EMBL/GenBank/DDBJ whole genome shotgun (WGS) entry which is preliminary data.</text>
</comment>
<feature type="region of interest" description="Disordered" evidence="1">
    <location>
        <begin position="140"/>
        <end position="176"/>
    </location>
</feature>